<dbReference type="EMBL" id="NCTU01000023">
    <property type="protein sequence ID" value="PUW01511.1"/>
    <property type="molecule type" value="Genomic_DNA"/>
</dbReference>
<sequence>MMDDANLGDRREVIVNLLHCARRAYHEGQLYTAEQQSKDALKQLRKRRHSLRVAGADPENIALIDLAINVLITVLEKKTPLTEASKWHLSLRGELIIVTFLLLTSALLVELELLRY</sequence>
<accession>A0AA45BYK4</accession>
<proteinExistence type="predicted"/>
<dbReference type="Proteomes" id="UP000244856">
    <property type="component" value="Unassembled WGS sequence"/>
</dbReference>
<protein>
    <submittedName>
        <fullName evidence="1">Uncharacterized protein</fullName>
    </submittedName>
</protein>
<dbReference type="RefSeq" id="WP_085107810.1">
    <property type="nucleotide sequence ID" value="NZ_NCTU01000023.1"/>
</dbReference>
<organism evidence="1 2">
    <name type="scientific">Cronobacter sakazakii</name>
    <name type="common">Enterobacter sakazakii</name>
    <dbReference type="NCBI Taxonomy" id="28141"/>
    <lineage>
        <taxon>Bacteria</taxon>
        <taxon>Pseudomonadati</taxon>
        <taxon>Pseudomonadota</taxon>
        <taxon>Gammaproteobacteria</taxon>
        <taxon>Enterobacterales</taxon>
        <taxon>Enterobacteriaceae</taxon>
        <taxon>Cronobacter</taxon>
    </lineage>
</organism>
<evidence type="ECO:0000313" key="1">
    <source>
        <dbReference type="EMBL" id="PUW01511.1"/>
    </source>
</evidence>
<dbReference type="AlphaFoldDB" id="A0AA45BYK4"/>
<evidence type="ECO:0000313" key="2">
    <source>
        <dbReference type="Proteomes" id="UP000244856"/>
    </source>
</evidence>
<reference evidence="1 2" key="1">
    <citation type="submission" date="2017-04" db="EMBL/GenBank/DDBJ databases">
        <title>Cronobacter sakazakii, ST83 Lineage Isolates.</title>
        <authorList>
            <person name="Chase H."/>
            <person name="Tall B."/>
            <person name="Gopinath G."/>
            <person name="Lehner A."/>
        </authorList>
    </citation>
    <scope>NUCLEOTIDE SEQUENCE [LARGE SCALE GENOMIC DNA]</scope>
    <source>
        <strain evidence="1 2">MOD1_Comp15</strain>
    </source>
</reference>
<name>A0AA45BYK4_CROSK</name>
<comment type="caution">
    <text evidence="1">The sequence shown here is derived from an EMBL/GenBank/DDBJ whole genome shotgun (WGS) entry which is preliminary data.</text>
</comment>
<gene>
    <name evidence="1" type="ORF">B7T07_20705</name>
</gene>